<dbReference type="SUPFAM" id="SSF51366">
    <property type="entry name" value="Ribulose-phoshate binding barrel"/>
    <property type="match status" value="1"/>
</dbReference>
<name>A0ABW4C8J0_9BACL</name>
<dbReference type="Proteomes" id="UP001597282">
    <property type="component" value="Unassembled WGS sequence"/>
</dbReference>
<evidence type="ECO:0000313" key="1">
    <source>
        <dbReference type="EMBL" id="MFD1425870.1"/>
    </source>
</evidence>
<evidence type="ECO:0000313" key="2">
    <source>
        <dbReference type="Proteomes" id="UP001597282"/>
    </source>
</evidence>
<proteinExistence type="predicted"/>
<dbReference type="EMBL" id="JBHTNU010000002">
    <property type="protein sequence ID" value="MFD1425870.1"/>
    <property type="molecule type" value="Genomic_DNA"/>
</dbReference>
<accession>A0ABW4C8J0</accession>
<organism evidence="1 2">
    <name type="scientific">Kroppenstedtia sanguinis</name>
    <dbReference type="NCBI Taxonomy" id="1380684"/>
    <lineage>
        <taxon>Bacteria</taxon>
        <taxon>Bacillati</taxon>
        <taxon>Bacillota</taxon>
        <taxon>Bacilli</taxon>
        <taxon>Bacillales</taxon>
        <taxon>Thermoactinomycetaceae</taxon>
        <taxon>Kroppenstedtia</taxon>
    </lineage>
</organism>
<keyword evidence="2" id="KW-1185">Reference proteome</keyword>
<reference evidence="2" key="1">
    <citation type="journal article" date="2019" name="Int. J. Syst. Evol. Microbiol.">
        <title>The Global Catalogue of Microorganisms (GCM) 10K type strain sequencing project: providing services to taxonomists for standard genome sequencing and annotation.</title>
        <authorList>
            <consortium name="The Broad Institute Genomics Platform"/>
            <consortium name="The Broad Institute Genome Sequencing Center for Infectious Disease"/>
            <person name="Wu L."/>
            <person name="Ma J."/>
        </authorList>
    </citation>
    <scope>NUCLEOTIDE SEQUENCE [LARGE SCALE GENOMIC DNA]</scope>
    <source>
        <strain evidence="2">S1</strain>
    </source>
</reference>
<comment type="caution">
    <text evidence="1">The sequence shown here is derived from an EMBL/GenBank/DDBJ whole genome shotgun (WGS) entry which is preliminary data.</text>
</comment>
<protein>
    <recommendedName>
        <fullName evidence="3">Histidine biosynthesis protein</fullName>
    </recommendedName>
</protein>
<gene>
    <name evidence="1" type="ORF">ACFQ4Y_02830</name>
</gene>
<sequence>MFTGDMERKRKIAIEKVWNAIEEHGGQTILSTGITGDDARIAKAVIDAGVKMLEPNHPAVALARGHQGVTSMHDAEHVRHDVDFSEMVGVVRGVRSVVGEEPFITVGVPGGFTETMPVPIADEDFYQISRAGTDGLHTHKCDLRDLKEIVQKAHYYGLLVDAYIAHPDDKHPFGIPARTADEVAQAAKQMENIGVDMIGLMTGMSYDGVKAGEIPEIIKERLEALISSVSVPTLAEGGINTTNYSAFRKTGVHIMVVGTSIDQMVQESAQQVVKKFISR</sequence>
<dbReference type="Gene3D" id="3.20.20.70">
    <property type="entry name" value="Aldolase class I"/>
    <property type="match status" value="1"/>
</dbReference>
<dbReference type="InterPro" id="IPR011060">
    <property type="entry name" value="RibuloseP-bd_barrel"/>
</dbReference>
<dbReference type="InterPro" id="IPR013785">
    <property type="entry name" value="Aldolase_TIM"/>
</dbReference>
<evidence type="ECO:0008006" key="3">
    <source>
        <dbReference type="Google" id="ProtNLM"/>
    </source>
</evidence>
<dbReference type="RefSeq" id="WP_380162882.1">
    <property type="nucleotide sequence ID" value="NZ_JBHTNU010000002.1"/>
</dbReference>